<reference evidence="1" key="1">
    <citation type="submission" date="2021-01" db="EMBL/GenBank/DDBJ databases">
        <authorList>
            <person name="Corre E."/>
            <person name="Pelletier E."/>
            <person name="Niang G."/>
            <person name="Scheremetjew M."/>
            <person name="Finn R."/>
            <person name="Kale V."/>
            <person name="Holt S."/>
            <person name="Cochrane G."/>
            <person name="Meng A."/>
            <person name="Brown T."/>
            <person name="Cohen L."/>
        </authorList>
    </citation>
    <scope>NUCLEOTIDE SEQUENCE</scope>
    <source>
        <strain evidence="1">CCMP 410</strain>
    </source>
</reference>
<sequence length="150" mass="17020">MAQGEAEQLWQEAINCFLELKGLHRFRHDLPWGHLLRRFRDGVPTVEDILLINERVVQDPDSVPSDIRFGTYRNRTRDYLNSTKFDGHLHSSSSNAGATTARHLLILADNIKMKGESKTYDRVPDLSTFYEFVGESTKTAGNSVVVLTLS</sequence>
<name>A0A7S1Y614_9STRA</name>
<gene>
    <name evidence="1" type="ORF">GOCE00092_LOCUS7796</name>
</gene>
<dbReference type="EMBL" id="HBGK01015217">
    <property type="protein sequence ID" value="CAD9278887.1"/>
    <property type="molecule type" value="Transcribed_RNA"/>
</dbReference>
<evidence type="ECO:0000313" key="1">
    <source>
        <dbReference type="EMBL" id="CAD9278887.1"/>
    </source>
</evidence>
<protein>
    <submittedName>
        <fullName evidence="1">Uncharacterized protein</fullName>
    </submittedName>
</protein>
<accession>A0A7S1Y614</accession>
<proteinExistence type="predicted"/>
<organism evidence="1">
    <name type="scientific">Grammatophora oceanica</name>
    <dbReference type="NCBI Taxonomy" id="210454"/>
    <lineage>
        <taxon>Eukaryota</taxon>
        <taxon>Sar</taxon>
        <taxon>Stramenopiles</taxon>
        <taxon>Ochrophyta</taxon>
        <taxon>Bacillariophyta</taxon>
        <taxon>Fragilariophyceae</taxon>
        <taxon>Fragilariophycidae</taxon>
        <taxon>Rhabdonematales</taxon>
        <taxon>Grammatophoraceae</taxon>
        <taxon>Grammatophora</taxon>
    </lineage>
</organism>
<dbReference type="AlphaFoldDB" id="A0A7S1Y614"/>